<dbReference type="EMBL" id="CM007655">
    <property type="protein sequence ID" value="ONI09291.1"/>
    <property type="molecule type" value="Genomic_DNA"/>
</dbReference>
<proteinExistence type="predicted"/>
<dbReference type="AlphaFoldDB" id="A0A251PCI7"/>
<dbReference type="Gramene" id="ONI09291">
    <property type="protein sequence ID" value="ONI09291"/>
    <property type="gene ID" value="PRUPE_5G229300"/>
</dbReference>
<accession>A0A251PCI7</accession>
<dbReference type="Proteomes" id="UP000006882">
    <property type="component" value="Chromosome G5"/>
</dbReference>
<evidence type="ECO:0000313" key="1">
    <source>
        <dbReference type="EMBL" id="ONI09291.1"/>
    </source>
</evidence>
<gene>
    <name evidence="1" type="ORF">PRUPE_5G229300</name>
</gene>
<sequence>MTNICIEKVRFRLFSPLISLIWRDLLQAQQFANPSTIVQFSLITPIKQGKPCLPVLPFSIKIKHRVTIA</sequence>
<evidence type="ECO:0000313" key="2">
    <source>
        <dbReference type="Proteomes" id="UP000006882"/>
    </source>
</evidence>
<protein>
    <submittedName>
        <fullName evidence="1">Uncharacterized protein</fullName>
    </submittedName>
</protein>
<organism evidence="1 2">
    <name type="scientific">Prunus persica</name>
    <name type="common">Peach</name>
    <name type="synonym">Amygdalus persica</name>
    <dbReference type="NCBI Taxonomy" id="3760"/>
    <lineage>
        <taxon>Eukaryota</taxon>
        <taxon>Viridiplantae</taxon>
        <taxon>Streptophyta</taxon>
        <taxon>Embryophyta</taxon>
        <taxon>Tracheophyta</taxon>
        <taxon>Spermatophyta</taxon>
        <taxon>Magnoliopsida</taxon>
        <taxon>eudicotyledons</taxon>
        <taxon>Gunneridae</taxon>
        <taxon>Pentapetalae</taxon>
        <taxon>rosids</taxon>
        <taxon>fabids</taxon>
        <taxon>Rosales</taxon>
        <taxon>Rosaceae</taxon>
        <taxon>Amygdaloideae</taxon>
        <taxon>Amygdaleae</taxon>
        <taxon>Prunus</taxon>
    </lineage>
</organism>
<name>A0A251PCI7_PRUPE</name>
<reference evidence="1 2" key="1">
    <citation type="journal article" date="2013" name="Nat. Genet.">
        <title>The high-quality draft genome of peach (Prunus persica) identifies unique patterns of genetic diversity, domestication and genome evolution.</title>
        <authorList>
            <consortium name="International Peach Genome Initiative"/>
            <person name="Verde I."/>
            <person name="Abbott A.G."/>
            <person name="Scalabrin S."/>
            <person name="Jung S."/>
            <person name="Shu S."/>
            <person name="Marroni F."/>
            <person name="Zhebentyayeva T."/>
            <person name="Dettori M.T."/>
            <person name="Grimwood J."/>
            <person name="Cattonaro F."/>
            <person name="Zuccolo A."/>
            <person name="Rossini L."/>
            <person name="Jenkins J."/>
            <person name="Vendramin E."/>
            <person name="Meisel L.A."/>
            <person name="Decroocq V."/>
            <person name="Sosinski B."/>
            <person name="Prochnik S."/>
            <person name="Mitros T."/>
            <person name="Policriti A."/>
            <person name="Cipriani G."/>
            <person name="Dondini L."/>
            <person name="Ficklin S."/>
            <person name="Goodstein D.M."/>
            <person name="Xuan P."/>
            <person name="Del Fabbro C."/>
            <person name="Aramini V."/>
            <person name="Copetti D."/>
            <person name="Gonzalez S."/>
            <person name="Horner D.S."/>
            <person name="Falchi R."/>
            <person name="Lucas S."/>
            <person name="Mica E."/>
            <person name="Maldonado J."/>
            <person name="Lazzari B."/>
            <person name="Bielenberg D."/>
            <person name="Pirona R."/>
            <person name="Miculan M."/>
            <person name="Barakat A."/>
            <person name="Testolin R."/>
            <person name="Stella A."/>
            <person name="Tartarini S."/>
            <person name="Tonutti P."/>
            <person name="Arus P."/>
            <person name="Orellana A."/>
            <person name="Wells C."/>
            <person name="Main D."/>
            <person name="Vizzotto G."/>
            <person name="Silva H."/>
            <person name="Salamini F."/>
            <person name="Schmutz J."/>
            <person name="Morgante M."/>
            <person name="Rokhsar D.S."/>
        </authorList>
    </citation>
    <scope>NUCLEOTIDE SEQUENCE [LARGE SCALE GENOMIC DNA]</scope>
    <source>
        <strain evidence="2">cv. Nemared</strain>
    </source>
</reference>
<keyword evidence="2" id="KW-1185">Reference proteome</keyword>